<organism evidence="1 2">
    <name type="scientific">Umezawaea tangerina</name>
    <dbReference type="NCBI Taxonomy" id="84725"/>
    <lineage>
        <taxon>Bacteria</taxon>
        <taxon>Bacillati</taxon>
        <taxon>Actinomycetota</taxon>
        <taxon>Actinomycetes</taxon>
        <taxon>Pseudonocardiales</taxon>
        <taxon>Pseudonocardiaceae</taxon>
        <taxon>Umezawaea</taxon>
    </lineage>
</organism>
<sequence length="73" mass="8242">MTYTWWHSGYDRRCHAFESAQTAVADRVFYEAVCEHSVPVERLEREQHGHLCVPCLVKVGAALPDDGPGGWRG</sequence>
<evidence type="ECO:0000313" key="2">
    <source>
        <dbReference type="Proteomes" id="UP000239494"/>
    </source>
</evidence>
<dbReference type="EMBL" id="PVTF01000001">
    <property type="protein sequence ID" value="PRY46693.1"/>
    <property type="molecule type" value="Genomic_DNA"/>
</dbReference>
<comment type="caution">
    <text evidence="1">The sequence shown here is derived from an EMBL/GenBank/DDBJ whole genome shotgun (WGS) entry which is preliminary data.</text>
</comment>
<gene>
    <name evidence="1" type="ORF">CLV43_101973</name>
</gene>
<evidence type="ECO:0000313" key="1">
    <source>
        <dbReference type="EMBL" id="PRY46693.1"/>
    </source>
</evidence>
<dbReference type="AlphaFoldDB" id="A0A2T0TM06"/>
<dbReference type="Proteomes" id="UP000239494">
    <property type="component" value="Unassembled WGS sequence"/>
</dbReference>
<proteinExistence type="predicted"/>
<keyword evidence="2" id="KW-1185">Reference proteome</keyword>
<dbReference type="OrthoDB" id="3629012at2"/>
<protein>
    <submittedName>
        <fullName evidence="1">Uncharacterized protein</fullName>
    </submittedName>
</protein>
<reference evidence="1 2" key="1">
    <citation type="submission" date="2018-03" db="EMBL/GenBank/DDBJ databases">
        <title>Genomic Encyclopedia of Archaeal and Bacterial Type Strains, Phase II (KMG-II): from individual species to whole genera.</title>
        <authorList>
            <person name="Goeker M."/>
        </authorList>
    </citation>
    <scope>NUCLEOTIDE SEQUENCE [LARGE SCALE GENOMIC DNA]</scope>
    <source>
        <strain evidence="1 2">DSM 44720</strain>
    </source>
</reference>
<name>A0A2T0TM06_9PSEU</name>
<accession>A0A2T0TM06</accession>
<dbReference type="RefSeq" id="WP_106185670.1">
    <property type="nucleotide sequence ID" value="NZ_PVTF01000001.1"/>
</dbReference>